<name>A0A1Y1XLH4_9FUNG</name>
<organism evidence="1 2">
    <name type="scientific">Anaeromyces robustus</name>
    <dbReference type="NCBI Taxonomy" id="1754192"/>
    <lineage>
        <taxon>Eukaryota</taxon>
        <taxon>Fungi</taxon>
        <taxon>Fungi incertae sedis</taxon>
        <taxon>Chytridiomycota</taxon>
        <taxon>Chytridiomycota incertae sedis</taxon>
        <taxon>Neocallimastigomycetes</taxon>
        <taxon>Neocallimastigales</taxon>
        <taxon>Neocallimastigaceae</taxon>
        <taxon>Anaeromyces</taxon>
    </lineage>
</organism>
<accession>A0A1Y1XLH4</accession>
<keyword evidence="2" id="KW-1185">Reference proteome</keyword>
<dbReference type="Proteomes" id="UP000193944">
    <property type="component" value="Unassembled WGS sequence"/>
</dbReference>
<reference evidence="1 2" key="2">
    <citation type="submission" date="2016-08" db="EMBL/GenBank/DDBJ databases">
        <title>Pervasive Adenine N6-methylation of Active Genes in Fungi.</title>
        <authorList>
            <consortium name="DOE Joint Genome Institute"/>
            <person name="Mondo S.J."/>
            <person name="Dannebaum R.O."/>
            <person name="Kuo R.C."/>
            <person name="Labutti K."/>
            <person name="Haridas S."/>
            <person name="Kuo A."/>
            <person name="Salamov A."/>
            <person name="Ahrendt S.R."/>
            <person name="Lipzen A."/>
            <person name="Sullivan W."/>
            <person name="Andreopoulos W.B."/>
            <person name="Clum A."/>
            <person name="Lindquist E."/>
            <person name="Daum C."/>
            <person name="Ramamoorthy G.K."/>
            <person name="Gryganskyi A."/>
            <person name="Culley D."/>
            <person name="Magnuson J.K."/>
            <person name="James T.Y."/>
            <person name="O'Malley M.A."/>
            <person name="Stajich J.E."/>
            <person name="Spatafora J.W."/>
            <person name="Visel A."/>
            <person name="Grigoriev I.V."/>
        </authorList>
    </citation>
    <scope>NUCLEOTIDE SEQUENCE [LARGE SCALE GENOMIC DNA]</scope>
    <source>
        <strain evidence="1 2">S4</strain>
    </source>
</reference>
<comment type="caution">
    <text evidence="1">The sequence shown here is derived from an EMBL/GenBank/DDBJ whole genome shotgun (WGS) entry which is preliminary data.</text>
</comment>
<evidence type="ECO:0008006" key="3">
    <source>
        <dbReference type="Google" id="ProtNLM"/>
    </source>
</evidence>
<proteinExistence type="predicted"/>
<protein>
    <recommendedName>
        <fullName evidence="3">Ankyrin</fullName>
    </recommendedName>
</protein>
<reference evidence="1 2" key="1">
    <citation type="submission" date="2016-08" db="EMBL/GenBank/DDBJ databases">
        <title>A Parts List for Fungal Cellulosomes Revealed by Comparative Genomics.</title>
        <authorList>
            <consortium name="DOE Joint Genome Institute"/>
            <person name="Haitjema C.H."/>
            <person name="Gilmore S.P."/>
            <person name="Henske J.K."/>
            <person name="Solomon K.V."/>
            <person name="De Groot R."/>
            <person name="Kuo A."/>
            <person name="Mondo S.J."/>
            <person name="Salamov A.A."/>
            <person name="Labutti K."/>
            <person name="Zhao Z."/>
            <person name="Chiniquy J."/>
            <person name="Barry K."/>
            <person name="Brewer H.M."/>
            <person name="Purvine S.O."/>
            <person name="Wright A.T."/>
            <person name="Boxma B."/>
            <person name="Van Alen T."/>
            <person name="Hackstein J.H."/>
            <person name="Baker S.E."/>
            <person name="Grigoriev I.V."/>
            <person name="O'Malley M.A."/>
        </authorList>
    </citation>
    <scope>NUCLEOTIDE SEQUENCE [LARGE SCALE GENOMIC DNA]</scope>
    <source>
        <strain evidence="1 2">S4</strain>
    </source>
</reference>
<dbReference type="AlphaFoldDB" id="A0A1Y1XLH4"/>
<gene>
    <name evidence="1" type="ORF">BCR32DRAFT_275585</name>
</gene>
<sequence length="531" mass="63903">MNNRQKGDKEFEIIKESVCKIIKDNDIELFDHYINSNEIDINHLSYENAILNNKFGIADLLLENNANIENEMSTLLLIKNCNNREEEEDKVFDIFWKVYLNKINDIYGLRMFNNLEVGNIRLKEEVVDKHIKDITLKNKIHRYIDNKLIPKEKQIIRKNEIEKIKNMNMNTVHDIVSKCSGLDNFDPLIIAIENNISNNIIIEIMNQYHIINKSFNYFIKKEYYKDGYSLKSNIITYNRINIIKYLYFENYLNPENFQYILSRKLIDDDKRERDYIIEKWIEASENIFLELHIKALNCENYNAILILYNYDKNGDYNIFKLISINKEYNKDKMLELLSKCEIKNNFKDENFYNSKFINEMNSIEFKNSKNNITEATENNINNYCDIDTNYNDYWFNNKLYISKLYESTYESIKSKIIELNILYESWNPEKDLPNKENIEEFKEYIIKNKEIIIKFNKVSYNFDLLIYTIENNYPLEIIDFIINNFNYKSLDYGLEGKNIYSKTPKYRTPLFEALSKENFELADYLLIWVQL</sequence>
<evidence type="ECO:0000313" key="1">
    <source>
        <dbReference type="EMBL" id="ORX86194.1"/>
    </source>
</evidence>
<evidence type="ECO:0000313" key="2">
    <source>
        <dbReference type="Proteomes" id="UP000193944"/>
    </source>
</evidence>
<dbReference type="EMBL" id="MCFG01000024">
    <property type="protein sequence ID" value="ORX86194.1"/>
    <property type="molecule type" value="Genomic_DNA"/>
</dbReference>